<comment type="caution">
    <text evidence="1">The sequence shown here is derived from an EMBL/GenBank/DDBJ whole genome shotgun (WGS) entry which is preliminary data.</text>
</comment>
<accession>A0ACB5SET0</accession>
<reference evidence="1" key="1">
    <citation type="submission" date="2024-09" db="EMBL/GenBank/DDBJ databases">
        <title>Draft Genome Sequences of Neofusicoccum parvum.</title>
        <authorList>
            <person name="Ashida A."/>
            <person name="Camagna M."/>
            <person name="Tanaka A."/>
            <person name="Takemoto D."/>
        </authorList>
    </citation>
    <scope>NUCLEOTIDE SEQUENCE</scope>
    <source>
        <strain evidence="1">PPO83</strain>
    </source>
</reference>
<organism evidence="1 2">
    <name type="scientific">Neofusicoccum parvum</name>
    <dbReference type="NCBI Taxonomy" id="310453"/>
    <lineage>
        <taxon>Eukaryota</taxon>
        <taxon>Fungi</taxon>
        <taxon>Dikarya</taxon>
        <taxon>Ascomycota</taxon>
        <taxon>Pezizomycotina</taxon>
        <taxon>Dothideomycetes</taxon>
        <taxon>Dothideomycetes incertae sedis</taxon>
        <taxon>Botryosphaeriales</taxon>
        <taxon>Botryosphaeriaceae</taxon>
        <taxon>Neofusicoccum</taxon>
    </lineage>
</organism>
<keyword evidence="2" id="KW-1185">Reference proteome</keyword>
<name>A0ACB5SET0_9PEZI</name>
<gene>
    <name evidence="1" type="primary">g7153</name>
    <name evidence="1" type="ORF">NpPPO83_00007153</name>
</gene>
<dbReference type="EMBL" id="BSXG01000078">
    <property type="protein sequence ID" value="GME37256.1"/>
    <property type="molecule type" value="Genomic_DNA"/>
</dbReference>
<dbReference type="Proteomes" id="UP001165186">
    <property type="component" value="Unassembled WGS sequence"/>
</dbReference>
<proteinExistence type="predicted"/>
<protein>
    <submittedName>
        <fullName evidence="1">MFS multidrug transporter-like protein</fullName>
    </submittedName>
</protein>
<evidence type="ECO:0000313" key="2">
    <source>
        <dbReference type="Proteomes" id="UP001165186"/>
    </source>
</evidence>
<sequence>MEKDLNTSNTIGVMILSIYMLAFSVGPLITSPLSEMYDRLVVLQGSNAFFLIFNTACGFAKTPGQLLAFRFLSGIGGAVMGEMFTPLERGQAVSIYSIAPLLGPVVGPDCGGLLAQHAWLLWRWLAGSRAPSWCGSGVRK</sequence>
<evidence type="ECO:0000313" key="1">
    <source>
        <dbReference type="EMBL" id="GME37256.1"/>
    </source>
</evidence>